<name>A0A327YSL0_9RHOB</name>
<organism evidence="1 2">
    <name type="scientific">Salipiger aestuarii</name>
    <dbReference type="NCBI Taxonomy" id="568098"/>
    <lineage>
        <taxon>Bacteria</taxon>
        <taxon>Pseudomonadati</taxon>
        <taxon>Pseudomonadota</taxon>
        <taxon>Alphaproteobacteria</taxon>
        <taxon>Rhodobacterales</taxon>
        <taxon>Roseobacteraceae</taxon>
        <taxon>Salipiger</taxon>
    </lineage>
</organism>
<protein>
    <submittedName>
        <fullName evidence="1">Helix-turn-helix resolvase-like protein</fullName>
    </submittedName>
</protein>
<evidence type="ECO:0000313" key="1">
    <source>
        <dbReference type="EMBL" id="RAK24078.1"/>
    </source>
</evidence>
<proteinExistence type="predicted"/>
<keyword evidence="2" id="KW-1185">Reference proteome</keyword>
<reference evidence="1 2" key="1">
    <citation type="submission" date="2018-06" db="EMBL/GenBank/DDBJ databases">
        <title>Genomic Encyclopedia of Archaeal and Bacterial Type Strains, Phase II (KMG-II): from individual species to whole genera.</title>
        <authorList>
            <person name="Goeker M."/>
        </authorList>
    </citation>
    <scope>NUCLEOTIDE SEQUENCE [LARGE SCALE GENOMIC DNA]</scope>
    <source>
        <strain evidence="1 2">DSM 22011</strain>
    </source>
</reference>
<dbReference type="Gene3D" id="1.10.10.60">
    <property type="entry name" value="Homeodomain-like"/>
    <property type="match status" value="1"/>
</dbReference>
<dbReference type="Proteomes" id="UP000249165">
    <property type="component" value="Unassembled WGS sequence"/>
</dbReference>
<dbReference type="OrthoDB" id="7865857at2"/>
<comment type="caution">
    <text evidence="1">The sequence shown here is derived from an EMBL/GenBank/DDBJ whole genome shotgun (WGS) entry which is preliminary data.</text>
</comment>
<evidence type="ECO:0000313" key="2">
    <source>
        <dbReference type="Proteomes" id="UP000249165"/>
    </source>
</evidence>
<accession>A0A327YSL0</accession>
<dbReference type="RefSeq" id="WP_146609865.1">
    <property type="nucleotide sequence ID" value="NZ_LIQE01000003.1"/>
</dbReference>
<dbReference type="AlphaFoldDB" id="A0A327YSL0"/>
<dbReference type="EMBL" id="QLMG01000001">
    <property type="protein sequence ID" value="RAK24078.1"/>
    <property type="molecule type" value="Genomic_DNA"/>
</dbReference>
<gene>
    <name evidence="1" type="ORF">ATI53_1001185</name>
</gene>
<sequence>MTRKRHSPEAIQRAVEMRECGKSIMQIVRATGMSRGAVYWHCLKLGADLPDGKKHPVGLRGPEVVTRGDHQVRRFSADEDEKLLRWAAEGVSRCEMGRRLGRPHNSVIGRLMTLARHSARQEELS</sequence>